<dbReference type="EMBL" id="CP095053">
    <property type="protein sequence ID" value="UOR05006.1"/>
    <property type="molecule type" value="Genomic_DNA"/>
</dbReference>
<dbReference type="InterPro" id="IPR003400">
    <property type="entry name" value="ExbD"/>
</dbReference>
<organism evidence="9 10">
    <name type="scientific">Hymenobacter aerilatus</name>
    <dbReference type="NCBI Taxonomy" id="2932251"/>
    <lineage>
        <taxon>Bacteria</taxon>
        <taxon>Pseudomonadati</taxon>
        <taxon>Bacteroidota</taxon>
        <taxon>Cytophagia</taxon>
        <taxon>Cytophagales</taxon>
        <taxon>Hymenobacteraceae</taxon>
        <taxon>Hymenobacter</taxon>
    </lineage>
</organism>
<reference evidence="9 10" key="1">
    <citation type="submission" date="2022-04" db="EMBL/GenBank/DDBJ databases">
        <title>Hymenobacter sp. isolated from the air.</title>
        <authorList>
            <person name="Won M."/>
            <person name="Lee C.-M."/>
            <person name="Woen H.-Y."/>
            <person name="Kwon S.-W."/>
        </authorList>
    </citation>
    <scope>NUCLEOTIDE SEQUENCE [LARGE SCALE GENOMIC DNA]</scope>
    <source>
        <strain evidence="10">5413 J-13</strain>
    </source>
</reference>
<gene>
    <name evidence="9" type="ORF">MUN82_18970</name>
</gene>
<keyword evidence="4 7" id="KW-0812">Transmembrane</keyword>
<keyword evidence="7" id="KW-0653">Protein transport</keyword>
<dbReference type="GO" id="GO:0015031">
    <property type="term" value="P:protein transport"/>
    <property type="evidence" value="ECO:0007669"/>
    <property type="project" value="UniProtKB-KW"/>
</dbReference>
<evidence type="ECO:0000256" key="7">
    <source>
        <dbReference type="RuleBase" id="RU003879"/>
    </source>
</evidence>
<dbReference type="Proteomes" id="UP000829925">
    <property type="component" value="Chromosome"/>
</dbReference>
<dbReference type="GO" id="GO:0022857">
    <property type="term" value="F:transmembrane transporter activity"/>
    <property type="evidence" value="ECO:0007669"/>
    <property type="project" value="InterPro"/>
</dbReference>
<protein>
    <submittedName>
        <fullName evidence="9">Biopolymer transporter ExbD</fullName>
    </submittedName>
</protein>
<accession>A0A8T9SYW6</accession>
<keyword evidence="7" id="KW-0813">Transport</keyword>
<evidence type="ECO:0000256" key="5">
    <source>
        <dbReference type="ARBA" id="ARBA00022989"/>
    </source>
</evidence>
<evidence type="ECO:0000256" key="6">
    <source>
        <dbReference type="ARBA" id="ARBA00023136"/>
    </source>
</evidence>
<dbReference type="Pfam" id="PF02472">
    <property type="entry name" value="ExbD"/>
    <property type="match status" value="1"/>
</dbReference>
<name>A0A8T9SYW6_9BACT</name>
<keyword evidence="3" id="KW-1003">Cell membrane</keyword>
<evidence type="ECO:0000256" key="3">
    <source>
        <dbReference type="ARBA" id="ARBA00022475"/>
    </source>
</evidence>
<dbReference type="PANTHER" id="PTHR30558">
    <property type="entry name" value="EXBD MEMBRANE COMPONENT OF PMF-DRIVEN MACROMOLECULE IMPORT SYSTEM"/>
    <property type="match status" value="1"/>
</dbReference>
<evidence type="ECO:0000256" key="1">
    <source>
        <dbReference type="ARBA" id="ARBA00004162"/>
    </source>
</evidence>
<proteinExistence type="inferred from homology"/>
<evidence type="ECO:0000256" key="4">
    <source>
        <dbReference type="ARBA" id="ARBA00022692"/>
    </source>
</evidence>
<evidence type="ECO:0000313" key="9">
    <source>
        <dbReference type="EMBL" id="UOR05006.1"/>
    </source>
</evidence>
<dbReference type="AlphaFoldDB" id="A0A8T9SYW6"/>
<evidence type="ECO:0000256" key="2">
    <source>
        <dbReference type="ARBA" id="ARBA00005811"/>
    </source>
</evidence>
<feature type="transmembrane region" description="Helical" evidence="8">
    <location>
        <begin position="31"/>
        <end position="51"/>
    </location>
</feature>
<keyword evidence="5 8" id="KW-1133">Transmembrane helix</keyword>
<comment type="similarity">
    <text evidence="2 7">Belongs to the ExbD/TolR family.</text>
</comment>
<dbReference type="RefSeq" id="WP_245092930.1">
    <property type="nucleotide sequence ID" value="NZ_CP095053.1"/>
</dbReference>
<evidence type="ECO:0000313" key="10">
    <source>
        <dbReference type="Proteomes" id="UP000829925"/>
    </source>
</evidence>
<keyword evidence="6 8" id="KW-0472">Membrane</keyword>
<dbReference type="GO" id="GO:0005886">
    <property type="term" value="C:plasma membrane"/>
    <property type="evidence" value="ECO:0007669"/>
    <property type="project" value="UniProtKB-SubCell"/>
</dbReference>
<keyword evidence="10" id="KW-1185">Reference proteome</keyword>
<sequence length="178" mass="20608">MLQTLSRYAATTQLELVYMKRRRLSTNHRKIRLDMTAMVGLAFLLLAFFLLNQHITKPSIRQLNMPAKRHDGEEQNDFWHPDLITLILSKSGSVYYYYGLPDTTNVTTIYSAALHSSELHQVLLDHNAHALIFIKNTSTATYRDLVAILDEMHKTQQRRYVLADMIPEDYALLAQNDL</sequence>
<comment type="subcellular location">
    <subcellularLocation>
        <location evidence="1">Cell membrane</location>
        <topology evidence="1">Single-pass membrane protein</topology>
    </subcellularLocation>
    <subcellularLocation>
        <location evidence="7">Cell membrane</location>
        <topology evidence="7">Single-pass type II membrane protein</topology>
    </subcellularLocation>
</comment>
<evidence type="ECO:0000256" key="8">
    <source>
        <dbReference type="SAM" id="Phobius"/>
    </source>
</evidence>
<dbReference type="PANTHER" id="PTHR30558:SF3">
    <property type="entry name" value="BIOPOLYMER TRANSPORT PROTEIN EXBD-RELATED"/>
    <property type="match status" value="1"/>
</dbReference>
<dbReference type="KEGG" id="haei:MUN82_18970"/>